<name>A0A2Z7B3T0_9LAMI</name>
<organism evidence="1 2">
    <name type="scientific">Dorcoceras hygrometricum</name>
    <dbReference type="NCBI Taxonomy" id="472368"/>
    <lineage>
        <taxon>Eukaryota</taxon>
        <taxon>Viridiplantae</taxon>
        <taxon>Streptophyta</taxon>
        <taxon>Embryophyta</taxon>
        <taxon>Tracheophyta</taxon>
        <taxon>Spermatophyta</taxon>
        <taxon>Magnoliopsida</taxon>
        <taxon>eudicotyledons</taxon>
        <taxon>Gunneridae</taxon>
        <taxon>Pentapetalae</taxon>
        <taxon>asterids</taxon>
        <taxon>lamiids</taxon>
        <taxon>Lamiales</taxon>
        <taxon>Gesneriaceae</taxon>
        <taxon>Didymocarpoideae</taxon>
        <taxon>Trichosporeae</taxon>
        <taxon>Loxocarpinae</taxon>
        <taxon>Dorcoceras</taxon>
    </lineage>
</organism>
<gene>
    <name evidence="1" type="ORF">F511_33605</name>
</gene>
<protein>
    <submittedName>
        <fullName evidence="1">Uncharacterized protein</fullName>
    </submittedName>
</protein>
<accession>A0A2Z7B3T0</accession>
<keyword evidence="2" id="KW-1185">Reference proteome</keyword>
<sequence length="205" mass="22197">MADEGVSFLVVDRIGNIYRNLPRRADVIVTTVGARHKCQQGSGFEPPMYDDICIVVFCIDRLPALILCSSAAQPGGGSGSPTVVSEPVFFGSDHTSCQIVSNLRFFRIEIKTLKLAARPPPCAAAPSSRRVHLRALDARWPRACRARGADGCCNRCKKLRQRATRLPHCVRPMVGAALAHDGATRGRSVRRPDAVRGAMIVPGNP</sequence>
<proteinExistence type="predicted"/>
<evidence type="ECO:0000313" key="2">
    <source>
        <dbReference type="Proteomes" id="UP000250235"/>
    </source>
</evidence>
<reference evidence="1 2" key="1">
    <citation type="journal article" date="2015" name="Proc. Natl. Acad. Sci. U.S.A.">
        <title>The resurrection genome of Boea hygrometrica: A blueprint for survival of dehydration.</title>
        <authorList>
            <person name="Xiao L."/>
            <person name="Yang G."/>
            <person name="Zhang L."/>
            <person name="Yang X."/>
            <person name="Zhao S."/>
            <person name="Ji Z."/>
            <person name="Zhou Q."/>
            <person name="Hu M."/>
            <person name="Wang Y."/>
            <person name="Chen M."/>
            <person name="Xu Y."/>
            <person name="Jin H."/>
            <person name="Xiao X."/>
            <person name="Hu G."/>
            <person name="Bao F."/>
            <person name="Hu Y."/>
            <person name="Wan P."/>
            <person name="Li L."/>
            <person name="Deng X."/>
            <person name="Kuang T."/>
            <person name="Xiang C."/>
            <person name="Zhu J.K."/>
            <person name="Oliver M.J."/>
            <person name="He Y."/>
        </authorList>
    </citation>
    <scope>NUCLEOTIDE SEQUENCE [LARGE SCALE GENOMIC DNA]</scope>
    <source>
        <strain evidence="2">cv. XS01</strain>
    </source>
</reference>
<dbReference type="EMBL" id="KV010037">
    <property type="protein sequence ID" value="KZV28660.1"/>
    <property type="molecule type" value="Genomic_DNA"/>
</dbReference>
<evidence type="ECO:0000313" key="1">
    <source>
        <dbReference type="EMBL" id="KZV28660.1"/>
    </source>
</evidence>
<dbReference type="Proteomes" id="UP000250235">
    <property type="component" value="Unassembled WGS sequence"/>
</dbReference>
<dbReference type="AlphaFoldDB" id="A0A2Z7B3T0"/>